<evidence type="ECO:0000256" key="5">
    <source>
        <dbReference type="ARBA" id="ARBA00022630"/>
    </source>
</evidence>
<dbReference type="InterPro" id="IPR036188">
    <property type="entry name" value="FAD/NAD-bd_sf"/>
</dbReference>
<keyword evidence="6 11" id="KW-0274">FAD</keyword>
<evidence type="ECO:0000256" key="4">
    <source>
        <dbReference type="ARBA" id="ARBA00012867"/>
    </source>
</evidence>
<sequence>MTKVILGGGLSGLSAAYYLSKVNHQKIVLLEAANRLGGWIKSEINENGVIFEQGPRTIRPSGIHGINTLDLIEELNLSSDIRPILSSNPAAKNRMVYANGELHTLPNSIGSLFKVQKPFSKPLFLWLLGDITAKVKIVNDESIYDFTKRRFGIEIADYLISPLIRGICAGNAKEISVKFLMKNLFEYEQKYGSICKGIFNNIFVKKEPLVRKPLATRAKVERWNVYTFNNGIETLTKALELNIKSNNIDIHKNVFVNKIQFKDNSAVIETSNGNSYCCEHIISSIGAKDLASLLKDEHPELATMLNRIKTVTVGVVNLEFQGNQLGEPGFGFLVPPSETPSILGVIYDSCQHPYDNTVLTVMMGGYWFKELFGDNPSNEFLLNIALKDIQNILKIQTPPLRYKVQILKDCIPQYVVGHESNLSSIDNYIKNNSLPLSLCGSSYHGVGINDVIISAKNAVNNSIY</sequence>
<proteinExistence type="inferred from homology"/>
<feature type="domain" description="Amine oxidase" evidence="12">
    <location>
        <begin position="10"/>
        <end position="460"/>
    </location>
</feature>
<evidence type="ECO:0000259" key="12">
    <source>
        <dbReference type="Pfam" id="PF01593"/>
    </source>
</evidence>
<dbReference type="InterPro" id="IPR002937">
    <property type="entry name" value="Amino_oxidase"/>
</dbReference>
<dbReference type="OrthoDB" id="419752at2759"/>
<dbReference type="GO" id="GO:0005743">
    <property type="term" value="C:mitochondrial inner membrane"/>
    <property type="evidence" value="ECO:0007669"/>
    <property type="project" value="UniProtKB-SubCell"/>
</dbReference>
<evidence type="ECO:0000313" key="13">
    <source>
        <dbReference type="Proteomes" id="UP000504635"/>
    </source>
</evidence>
<dbReference type="NCBIfam" id="TIGR00562">
    <property type="entry name" value="proto_IX_ox"/>
    <property type="match status" value="1"/>
</dbReference>
<dbReference type="SUPFAM" id="SSF54373">
    <property type="entry name" value="FAD-linked reductases, C-terminal domain"/>
    <property type="match status" value="1"/>
</dbReference>
<dbReference type="GO" id="GO:0004729">
    <property type="term" value="F:oxygen-dependent protoporphyrinogen oxidase activity"/>
    <property type="evidence" value="ECO:0007669"/>
    <property type="project" value="UniProtKB-UniRule"/>
</dbReference>
<reference evidence="14" key="1">
    <citation type="submission" date="2025-08" db="UniProtKB">
        <authorList>
            <consortium name="RefSeq"/>
        </authorList>
    </citation>
    <scope>IDENTIFICATION</scope>
    <source>
        <tissue evidence="14">Gonads</tissue>
    </source>
</reference>
<dbReference type="FunFam" id="3.50.50.60:FF:000193">
    <property type="entry name" value="Protoporphyrinogen oxidase"/>
    <property type="match status" value="1"/>
</dbReference>
<dbReference type="GeneID" id="115883175"/>
<comment type="pathway">
    <text evidence="2 11">Porphyrin-containing compound metabolism; protoporphyrin-IX biosynthesis; protoporphyrin-IX from protoporphyrinogen-IX: step 1/1.</text>
</comment>
<evidence type="ECO:0000256" key="11">
    <source>
        <dbReference type="RuleBase" id="RU367069"/>
    </source>
</evidence>
<dbReference type="KEGG" id="soy:115883175"/>
<keyword evidence="5 11" id="KW-0285">Flavoprotein</keyword>
<evidence type="ECO:0000256" key="2">
    <source>
        <dbReference type="ARBA" id="ARBA00005073"/>
    </source>
</evidence>
<accession>A0A6J2Y230</accession>
<evidence type="ECO:0000313" key="14">
    <source>
        <dbReference type="RefSeq" id="XP_030757341.1"/>
    </source>
</evidence>
<keyword evidence="8 11" id="KW-0350">Heme biosynthesis</keyword>
<dbReference type="AlphaFoldDB" id="A0A6J2Y230"/>
<gene>
    <name evidence="14" type="primary">LOC115883175</name>
</gene>
<evidence type="ECO:0000256" key="7">
    <source>
        <dbReference type="ARBA" id="ARBA00023002"/>
    </source>
</evidence>
<dbReference type="InParanoid" id="A0A6J2Y230"/>
<dbReference type="EC" id="1.3.3.4" evidence="4 11"/>
<organism evidence="13 14">
    <name type="scientific">Sitophilus oryzae</name>
    <name type="common">Rice weevil</name>
    <name type="synonym">Curculio oryzae</name>
    <dbReference type="NCBI Taxonomy" id="7048"/>
    <lineage>
        <taxon>Eukaryota</taxon>
        <taxon>Metazoa</taxon>
        <taxon>Ecdysozoa</taxon>
        <taxon>Arthropoda</taxon>
        <taxon>Hexapoda</taxon>
        <taxon>Insecta</taxon>
        <taxon>Pterygota</taxon>
        <taxon>Neoptera</taxon>
        <taxon>Endopterygota</taxon>
        <taxon>Coleoptera</taxon>
        <taxon>Polyphaga</taxon>
        <taxon>Cucujiformia</taxon>
        <taxon>Curculionidae</taxon>
        <taxon>Dryophthorinae</taxon>
        <taxon>Sitophilus</taxon>
    </lineage>
</organism>
<evidence type="ECO:0000256" key="9">
    <source>
        <dbReference type="ARBA" id="ARBA00023244"/>
    </source>
</evidence>
<dbReference type="Pfam" id="PF01593">
    <property type="entry name" value="Amino_oxidase"/>
    <property type="match status" value="1"/>
</dbReference>
<keyword evidence="13" id="KW-1185">Reference proteome</keyword>
<dbReference type="InterPro" id="IPR050464">
    <property type="entry name" value="Zeta_carotene_desat/Oxidored"/>
</dbReference>
<dbReference type="Gene3D" id="3.50.50.60">
    <property type="entry name" value="FAD/NAD(P)-binding domain"/>
    <property type="match status" value="1"/>
</dbReference>
<dbReference type="Proteomes" id="UP000504635">
    <property type="component" value="Unplaced"/>
</dbReference>
<comment type="subcellular location">
    <subcellularLocation>
        <location evidence="11">Mitochondrion inner membrane</location>
    </subcellularLocation>
</comment>
<comment type="catalytic activity">
    <reaction evidence="10 11">
        <text>protoporphyrinogen IX + 3 O2 = protoporphyrin IX + 3 H2O2</text>
        <dbReference type="Rhea" id="RHEA:25576"/>
        <dbReference type="ChEBI" id="CHEBI:15379"/>
        <dbReference type="ChEBI" id="CHEBI:16240"/>
        <dbReference type="ChEBI" id="CHEBI:57306"/>
        <dbReference type="ChEBI" id="CHEBI:57307"/>
        <dbReference type="EC" id="1.3.3.4"/>
    </reaction>
</comment>
<evidence type="ECO:0000256" key="6">
    <source>
        <dbReference type="ARBA" id="ARBA00022827"/>
    </source>
</evidence>
<dbReference type="UniPathway" id="UPA00251">
    <property type="reaction ID" value="UER00324"/>
</dbReference>
<dbReference type="FunCoup" id="A0A6J2Y230">
    <property type="interactions" value="1247"/>
</dbReference>
<keyword evidence="7 11" id="KW-0560">Oxidoreductase</keyword>
<dbReference type="GO" id="GO:0006782">
    <property type="term" value="P:protoporphyrinogen IX biosynthetic process"/>
    <property type="evidence" value="ECO:0007669"/>
    <property type="project" value="UniProtKB-UniRule"/>
</dbReference>
<name>A0A6J2Y230_SITOR</name>
<comment type="function">
    <text evidence="1 11">Catalyzes the 6-electron oxidation of protoporphyrinogen-IX to form protoporphyrin-IX.</text>
</comment>
<evidence type="ECO:0000256" key="10">
    <source>
        <dbReference type="ARBA" id="ARBA00047554"/>
    </source>
</evidence>
<evidence type="ECO:0000256" key="3">
    <source>
        <dbReference type="ARBA" id="ARBA00010551"/>
    </source>
</evidence>
<dbReference type="PANTHER" id="PTHR42923:SF3">
    <property type="entry name" value="PROTOPORPHYRINOGEN OXIDASE"/>
    <property type="match status" value="1"/>
</dbReference>
<evidence type="ECO:0000256" key="1">
    <source>
        <dbReference type="ARBA" id="ARBA00002600"/>
    </source>
</evidence>
<comment type="similarity">
    <text evidence="3 11">Belongs to the protoporphyrinogen/coproporphyrinogen oxidase family. Protoporphyrinogen oxidase subfamily.</text>
</comment>
<keyword evidence="9 11" id="KW-0627">Porphyrin biosynthesis</keyword>
<dbReference type="InterPro" id="IPR004572">
    <property type="entry name" value="Protoporphyrinogen_oxidase"/>
</dbReference>
<protein>
    <recommendedName>
        <fullName evidence="4 11">Protoporphyrinogen oxidase</fullName>
        <ecNumber evidence="4 11">1.3.3.4</ecNumber>
    </recommendedName>
</protein>
<comment type="cofactor">
    <cofactor evidence="11">
        <name>FAD</name>
        <dbReference type="ChEBI" id="CHEBI:57692"/>
    </cofactor>
    <text evidence="11">Binds 1 FAD per subunit.</text>
</comment>
<dbReference type="SUPFAM" id="SSF51905">
    <property type="entry name" value="FAD/NAD(P)-binding domain"/>
    <property type="match status" value="1"/>
</dbReference>
<dbReference type="RefSeq" id="XP_030757341.1">
    <property type="nucleotide sequence ID" value="XM_030901481.1"/>
</dbReference>
<evidence type="ECO:0000256" key="8">
    <source>
        <dbReference type="ARBA" id="ARBA00023133"/>
    </source>
</evidence>
<dbReference type="PANTHER" id="PTHR42923">
    <property type="entry name" value="PROTOPORPHYRINOGEN OXIDASE"/>
    <property type="match status" value="1"/>
</dbReference>